<dbReference type="GO" id="GO:0009696">
    <property type="term" value="P:salicylic acid metabolic process"/>
    <property type="evidence" value="ECO:0007669"/>
    <property type="project" value="TreeGrafter"/>
</dbReference>
<evidence type="ECO:0000313" key="2">
    <source>
        <dbReference type="EMBL" id="MBF2709617.1"/>
    </source>
</evidence>
<dbReference type="AlphaFoldDB" id="A0A930UEV8"/>
<dbReference type="GO" id="GO:0009694">
    <property type="term" value="P:jasmonic acid metabolic process"/>
    <property type="evidence" value="ECO:0007669"/>
    <property type="project" value="TreeGrafter"/>
</dbReference>
<dbReference type="PANTHER" id="PTHR10992:SF1032">
    <property type="entry name" value="METHYLESTERASE 17"/>
    <property type="match status" value="1"/>
</dbReference>
<dbReference type="GO" id="GO:0080032">
    <property type="term" value="F:methyl jasmonate esterase activity"/>
    <property type="evidence" value="ECO:0007669"/>
    <property type="project" value="TreeGrafter"/>
</dbReference>
<proteinExistence type="predicted"/>
<reference evidence="2" key="1">
    <citation type="submission" date="2020-11" db="EMBL/GenBank/DDBJ databases">
        <title>Genome of Flavobacterium soyangense.</title>
        <authorList>
            <person name="Liu Q."/>
            <person name="Xin Y.-H."/>
        </authorList>
    </citation>
    <scope>NUCLEOTIDE SEQUENCE</scope>
    <source>
        <strain evidence="2">CGMCC 1.13493</strain>
    </source>
</reference>
<dbReference type="Gene3D" id="3.40.50.1820">
    <property type="entry name" value="alpha/beta hydrolase"/>
    <property type="match status" value="1"/>
</dbReference>
<evidence type="ECO:0000259" key="1">
    <source>
        <dbReference type="Pfam" id="PF12697"/>
    </source>
</evidence>
<dbReference type="SUPFAM" id="SSF53474">
    <property type="entry name" value="alpha/beta-Hydrolases"/>
    <property type="match status" value="1"/>
</dbReference>
<keyword evidence="3" id="KW-1185">Reference proteome</keyword>
<feature type="domain" description="AB hydrolase-1" evidence="1">
    <location>
        <begin position="13"/>
        <end position="238"/>
    </location>
</feature>
<dbReference type="PANTHER" id="PTHR10992">
    <property type="entry name" value="METHYLESTERASE FAMILY MEMBER"/>
    <property type="match status" value="1"/>
</dbReference>
<dbReference type="GO" id="GO:0080030">
    <property type="term" value="F:methyl indole-3-acetate esterase activity"/>
    <property type="evidence" value="ECO:0007669"/>
    <property type="project" value="TreeGrafter"/>
</dbReference>
<name>A0A930UEV8_9FLAO</name>
<dbReference type="EMBL" id="JADHEC010000036">
    <property type="protein sequence ID" value="MBF2709617.1"/>
    <property type="molecule type" value="Genomic_DNA"/>
</dbReference>
<evidence type="ECO:0000313" key="3">
    <source>
        <dbReference type="Proteomes" id="UP000646211"/>
    </source>
</evidence>
<comment type="caution">
    <text evidence="2">The sequence shown here is derived from an EMBL/GenBank/DDBJ whole genome shotgun (WGS) entry which is preliminary data.</text>
</comment>
<sequence>MNAQNKSEKKTFILIHGSWHSAWNWYKVTPLLEEQGHTVYSIDLPGMGRDKTPIENVRFDATIQQLCKLIDSIPGKVILVAHSKNGIFNSQLAELRPNKIEKLIYLAAVLVANGKCAKDYFVLDEKEVLGGHITYNGTISSMLLPEIYKEGLYHDCPDDITQMANIILLPESTESAKAELKLTEENYGSVPRYYIECTEDRAITPWLQEKMLAEMPCLKVYKIASSHSPFFSMPEKLTDIILEISSL</sequence>
<dbReference type="Pfam" id="PF12697">
    <property type="entry name" value="Abhydrolase_6"/>
    <property type="match status" value="1"/>
</dbReference>
<protein>
    <submittedName>
        <fullName evidence="2">Alpha/beta fold hydrolase</fullName>
    </submittedName>
</protein>
<dbReference type="InterPro" id="IPR045889">
    <property type="entry name" value="MES/HNL"/>
</dbReference>
<dbReference type="InterPro" id="IPR029058">
    <property type="entry name" value="AB_hydrolase_fold"/>
</dbReference>
<organism evidence="2 3">
    <name type="scientific">Flavobacterium soyangense</name>
    <dbReference type="NCBI Taxonomy" id="2023265"/>
    <lineage>
        <taxon>Bacteria</taxon>
        <taxon>Pseudomonadati</taxon>
        <taxon>Bacteroidota</taxon>
        <taxon>Flavobacteriia</taxon>
        <taxon>Flavobacteriales</taxon>
        <taxon>Flavobacteriaceae</taxon>
        <taxon>Flavobacterium</taxon>
    </lineage>
</organism>
<dbReference type="InterPro" id="IPR000073">
    <property type="entry name" value="AB_hydrolase_1"/>
</dbReference>
<accession>A0A930UEV8</accession>
<keyword evidence="2" id="KW-0378">Hydrolase</keyword>
<gene>
    <name evidence="2" type="ORF">IR213_13625</name>
</gene>
<dbReference type="Proteomes" id="UP000646211">
    <property type="component" value="Unassembled WGS sequence"/>
</dbReference>
<dbReference type="GO" id="GO:0080031">
    <property type="term" value="F:methyl salicylate esterase activity"/>
    <property type="evidence" value="ECO:0007669"/>
    <property type="project" value="TreeGrafter"/>
</dbReference>